<organism evidence="1 2">
    <name type="scientific">Sphenodon punctatus</name>
    <name type="common">Tuatara</name>
    <name type="synonym">Hatteria punctata</name>
    <dbReference type="NCBI Taxonomy" id="8508"/>
    <lineage>
        <taxon>Eukaryota</taxon>
        <taxon>Metazoa</taxon>
        <taxon>Chordata</taxon>
        <taxon>Craniata</taxon>
        <taxon>Vertebrata</taxon>
        <taxon>Euteleostomi</taxon>
        <taxon>Lepidosauria</taxon>
        <taxon>Sphenodontia</taxon>
        <taxon>Sphenodontidae</taxon>
        <taxon>Sphenodon</taxon>
    </lineage>
</organism>
<evidence type="ECO:0000313" key="1">
    <source>
        <dbReference type="Ensembl" id="ENSSPUP00000014155.1"/>
    </source>
</evidence>
<proteinExistence type="predicted"/>
<dbReference type="PANTHER" id="PTHR47765:SF2">
    <property type="entry name" value="EXONUCLEASE MUT-7 HOMOLOG"/>
    <property type="match status" value="1"/>
</dbReference>
<dbReference type="AlphaFoldDB" id="A0A8D0H0C0"/>
<protein>
    <submittedName>
        <fullName evidence="1">Uncharacterized protein</fullName>
    </submittedName>
</protein>
<accession>A0A8D0H0C0</accession>
<dbReference type="PANTHER" id="PTHR47765">
    <property type="entry name" value="3'-5' EXONUCLEASE DOMAIN-CONTAINING PROTEIN"/>
    <property type="match status" value="1"/>
</dbReference>
<name>A0A8D0H0C0_SPHPU</name>
<evidence type="ECO:0000313" key="2">
    <source>
        <dbReference type="Proteomes" id="UP000694392"/>
    </source>
</evidence>
<reference evidence="1" key="2">
    <citation type="submission" date="2025-09" db="UniProtKB">
        <authorList>
            <consortium name="Ensembl"/>
        </authorList>
    </citation>
    <scope>IDENTIFICATION</scope>
</reference>
<keyword evidence="2" id="KW-1185">Reference proteome</keyword>
<reference evidence="1" key="1">
    <citation type="submission" date="2025-08" db="UniProtKB">
        <authorList>
            <consortium name="Ensembl"/>
        </authorList>
    </citation>
    <scope>IDENTIFICATION</scope>
</reference>
<dbReference type="Ensembl" id="ENSSPUT00000015097.1">
    <property type="protein sequence ID" value="ENSSPUP00000014155.1"/>
    <property type="gene ID" value="ENSSPUG00000010918.1"/>
</dbReference>
<dbReference type="InterPro" id="IPR052408">
    <property type="entry name" value="Exonuclease_MUT-7-like"/>
</dbReference>
<sequence>VTKHIIFFCLQNTVGENQWLQVQLIHLLVRYCDLNTAARWALNYSLPDQTLPRGVVDELQILRLQERVEDVEGKTVGHEEEGRKKDYYQLPIPRENIHFLQTWEGVR</sequence>
<dbReference type="Proteomes" id="UP000694392">
    <property type="component" value="Unplaced"/>
</dbReference>